<organism evidence="1 2">
    <name type="scientific">Theobroma cacao</name>
    <name type="common">Cacao</name>
    <name type="synonym">Cocoa</name>
    <dbReference type="NCBI Taxonomy" id="3641"/>
    <lineage>
        <taxon>Eukaryota</taxon>
        <taxon>Viridiplantae</taxon>
        <taxon>Streptophyta</taxon>
        <taxon>Embryophyta</taxon>
        <taxon>Tracheophyta</taxon>
        <taxon>Spermatophyta</taxon>
        <taxon>Magnoliopsida</taxon>
        <taxon>eudicotyledons</taxon>
        <taxon>Gunneridae</taxon>
        <taxon>Pentapetalae</taxon>
        <taxon>rosids</taxon>
        <taxon>malvids</taxon>
        <taxon>Malvales</taxon>
        <taxon>Malvaceae</taxon>
        <taxon>Byttnerioideae</taxon>
        <taxon>Theobroma</taxon>
    </lineage>
</organism>
<accession>A0A061FRL6</accession>
<protein>
    <submittedName>
        <fullName evidence="1">Uncharacterized protein</fullName>
    </submittedName>
</protein>
<dbReference type="Proteomes" id="UP000026915">
    <property type="component" value="Chromosome 10"/>
</dbReference>
<gene>
    <name evidence="1" type="ORF">TCM_044888</name>
</gene>
<dbReference type="STRING" id="3641.A0A061FRL6"/>
<proteinExistence type="predicted"/>
<sequence length="75" mass="8473">MKQKPSIYKIRPFVVTYTFKSLVTQIPMSEAYLGSVINALAKPIYGRGEISASESRLIKSFAPDHNLLFVLRNVK</sequence>
<dbReference type="EMBL" id="CM001888">
    <property type="protein sequence ID" value="EOY19686.1"/>
    <property type="molecule type" value="Genomic_DNA"/>
</dbReference>
<dbReference type="InParanoid" id="A0A061FRL6"/>
<dbReference type="HOGENOM" id="CLU_2676039_0_0_1"/>
<dbReference type="eggNOG" id="KOG1353">
    <property type="taxonomic scope" value="Eukaryota"/>
</dbReference>
<keyword evidence="2" id="KW-1185">Reference proteome</keyword>
<dbReference type="Gramene" id="EOY19686">
    <property type="protein sequence ID" value="EOY19686"/>
    <property type="gene ID" value="TCM_044888"/>
</dbReference>
<evidence type="ECO:0000313" key="1">
    <source>
        <dbReference type="EMBL" id="EOY19686.1"/>
    </source>
</evidence>
<name>A0A061FRL6_THECC</name>
<reference evidence="1 2" key="1">
    <citation type="journal article" date="2013" name="Genome Biol.">
        <title>The genome sequence of the most widely cultivated cacao type and its use to identify candidate genes regulating pod color.</title>
        <authorList>
            <person name="Motamayor J.C."/>
            <person name="Mockaitis K."/>
            <person name="Schmutz J."/>
            <person name="Haiminen N."/>
            <person name="Iii D.L."/>
            <person name="Cornejo O."/>
            <person name="Findley S.D."/>
            <person name="Zheng P."/>
            <person name="Utro F."/>
            <person name="Royaert S."/>
            <person name="Saski C."/>
            <person name="Jenkins J."/>
            <person name="Podicheti R."/>
            <person name="Zhao M."/>
            <person name="Scheffler B.E."/>
            <person name="Stack J.C."/>
            <person name="Feltus F.A."/>
            <person name="Mustiga G.M."/>
            <person name="Amores F."/>
            <person name="Phillips W."/>
            <person name="Marelli J.P."/>
            <person name="May G.D."/>
            <person name="Shapiro H."/>
            <person name="Ma J."/>
            <person name="Bustamante C.D."/>
            <person name="Schnell R.J."/>
            <person name="Main D."/>
            <person name="Gilbert D."/>
            <person name="Parida L."/>
            <person name="Kuhn D.N."/>
        </authorList>
    </citation>
    <scope>NUCLEOTIDE SEQUENCE [LARGE SCALE GENOMIC DNA]</scope>
    <source>
        <strain evidence="2">cv. Matina 1-6</strain>
    </source>
</reference>
<dbReference type="AlphaFoldDB" id="A0A061FRL6"/>
<evidence type="ECO:0000313" key="2">
    <source>
        <dbReference type="Proteomes" id="UP000026915"/>
    </source>
</evidence>